<protein>
    <submittedName>
        <fullName evidence="2">Uncharacterized protein</fullName>
    </submittedName>
</protein>
<sequence length="64" mass="6724">PLPTTPVGSAEGGGTIKARDIAEPGLLDKMVASPAFKSAMRSAGTVIGREITRSIFGTGRRRRR</sequence>
<gene>
    <name evidence="2" type="ORF">BV510_25275</name>
</gene>
<comment type="caution">
    <text evidence="2">The sequence shown here is derived from an EMBL/GenBank/DDBJ whole genome shotgun (WGS) entry which is preliminary data.</text>
</comment>
<proteinExistence type="predicted"/>
<evidence type="ECO:0000256" key="1">
    <source>
        <dbReference type="SAM" id="MobiDB-lite"/>
    </source>
</evidence>
<feature type="region of interest" description="Disordered" evidence="1">
    <location>
        <begin position="1"/>
        <end position="23"/>
    </location>
</feature>
<feature type="non-terminal residue" evidence="2">
    <location>
        <position position="1"/>
    </location>
</feature>
<dbReference type="EMBL" id="MIJD01000378">
    <property type="protein sequence ID" value="OPE47259.1"/>
    <property type="molecule type" value="Genomic_DNA"/>
</dbReference>
<evidence type="ECO:0000313" key="2">
    <source>
        <dbReference type="EMBL" id="OPE47259.1"/>
    </source>
</evidence>
<dbReference type="AlphaFoldDB" id="A0A1T3VYY2"/>
<reference evidence="2 3" key="1">
    <citation type="submission" date="2016-09" db="EMBL/GenBank/DDBJ databases">
        <title>genome sequences of unsequenced Mycobacteria.</title>
        <authorList>
            <person name="Greninger A.L."/>
            <person name="Jerome K.R."/>
            <person name="Mcnair B."/>
            <person name="Wallis C."/>
            <person name="Fang F."/>
        </authorList>
    </citation>
    <scope>NUCLEOTIDE SEQUENCE [LARGE SCALE GENOMIC DNA]</scope>
    <source>
        <strain evidence="2 3">BM1</strain>
    </source>
</reference>
<organism evidence="2 3">
    <name type="scientific">Mycolicibacterium diernhoferi</name>
    <dbReference type="NCBI Taxonomy" id="1801"/>
    <lineage>
        <taxon>Bacteria</taxon>
        <taxon>Bacillati</taxon>
        <taxon>Actinomycetota</taxon>
        <taxon>Actinomycetes</taxon>
        <taxon>Mycobacteriales</taxon>
        <taxon>Mycobacteriaceae</taxon>
        <taxon>Mycolicibacterium</taxon>
    </lineage>
</organism>
<evidence type="ECO:0000313" key="3">
    <source>
        <dbReference type="Proteomes" id="UP000191039"/>
    </source>
</evidence>
<dbReference type="Proteomes" id="UP000191039">
    <property type="component" value="Unassembled WGS sequence"/>
</dbReference>
<accession>A0A1T3VYY2</accession>
<name>A0A1T3VYY2_9MYCO</name>